<accession>C9Y590</accession>
<dbReference type="InterPro" id="IPR052027">
    <property type="entry name" value="PspC"/>
</dbReference>
<sequence length="123" mass="13679">MEKPIMTRTFSGKKLGRLPREGMVKGVCAGIAHYLNVPVKLVRLITVLSMLFGLFFITIVAYIVLTFALDPLDETQEGEAAPTSSELLNAVDAELAAGEQRLRAMERYVTSDAFSLRSRFRQL</sequence>
<evidence type="ECO:0000256" key="5">
    <source>
        <dbReference type="ARBA" id="ARBA00023136"/>
    </source>
</evidence>
<dbReference type="EMBL" id="FN543093">
    <property type="protein sequence ID" value="CBA31242.1"/>
    <property type="molecule type" value="Genomic_DNA"/>
</dbReference>
<dbReference type="Proteomes" id="UP000002069">
    <property type="component" value="Chromosome"/>
</dbReference>
<dbReference type="NCBIfam" id="NF007973">
    <property type="entry name" value="PRK10697.1"/>
    <property type="match status" value="1"/>
</dbReference>
<keyword evidence="4 6" id="KW-1133">Transmembrane helix</keyword>
<keyword evidence="5 6" id="KW-0472">Membrane</keyword>
<dbReference type="Pfam" id="PF04024">
    <property type="entry name" value="PspC"/>
    <property type="match status" value="1"/>
</dbReference>
<keyword evidence="2" id="KW-1003">Cell membrane</keyword>
<dbReference type="KEGG" id="ctu:CTU_23180"/>
<name>C9Y590_CROTZ</name>
<gene>
    <name evidence="8" type="primary">pspC</name>
    <name evidence="8" type="ordered locus">Ctu_23180</name>
</gene>
<evidence type="ECO:0000256" key="6">
    <source>
        <dbReference type="SAM" id="Phobius"/>
    </source>
</evidence>
<keyword evidence="9" id="KW-1185">Reference proteome</keyword>
<feature type="domain" description="Phage shock protein PspC N-terminal" evidence="7">
    <location>
        <begin position="13"/>
        <end position="70"/>
    </location>
</feature>
<proteinExistence type="predicted"/>
<dbReference type="GO" id="GO:0005886">
    <property type="term" value="C:plasma membrane"/>
    <property type="evidence" value="ECO:0007669"/>
    <property type="project" value="UniProtKB-SubCell"/>
</dbReference>
<comment type="subcellular location">
    <subcellularLocation>
        <location evidence="1">Cell membrane</location>
        <topology evidence="1">Single-pass membrane protein</topology>
    </subcellularLocation>
</comment>
<keyword evidence="3 6" id="KW-0812">Transmembrane</keyword>
<protein>
    <submittedName>
        <fullName evidence="8">Phage shock protein C</fullName>
    </submittedName>
</protein>
<evidence type="ECO:0000313" key="8">
    <source>
        <dbReference type="EMBL" id="CBA31242.1"/>
    </source>
</evidence>
<organism evidence="8 9">
    <name type="scientific">Cronobacter turicensis (strain DSM 18703 / CCUG 55852 / LMG 23827 / z3032)</name>
    <dbReference type="NCBI Taxonomy" id="693216"/>
    <lineage>
        <taxon>Bacteria</taxon>
        <taxon>Pseudomonadati</taxon>
        <taxon>Pseudomonadota</taxon>
        <taxon>Gammaproteobacteria</taxon>
        <taxon>Enterobacterales</taxon>
        <taxon>Enterobacteriaceae</taxon>
        <taxon>Cronobacter</taxon>
    </lineage>
</organism>
<feature type="transmembrane region" description="Helical" evidence="6">
    <location>
        <begin position="41"/>
        <end position="65"/>
    </location>
</feature>
<dbReference type="InterPro" id="IPR014320">
    <property type="entry name" value="Phageshock_PspC"/>
</dbReference>
<dbReference type="PANTHER" id="PTHR33885:SF3">
    <property type="entry name" value="PHAGE SHOCK PROTEIN C"/>
    <property type="match status" value="1"/>
</dbReference>
<evidence type="ECO:0000313" key="9">
    <source>
        <dbReference type="Proteomes" id="UP000002069"/>
    </source>
</evidence>
<evidence type="ECO:0000256" key="1">
    <source>
        <dbReference type="ARBA" id="ARBA00004162"/>
    </source>
</evidence>
<dbReference type="HOGENOM" id="CLU_137949_2_0_6"/>
<dbReference type="NCBIfam" id="TIGR02978">
    <property type="entry name" value="phageshock_pspC"/>
    <property type="match status" value="1"/>
</dbReference>
<evidence type="ECO:0000259" key="7">
    <source>
        <dbReference type="Pfam" id="PF04024"/>
    </source>
</evidence>
<reference evidence="9" key="2">
    <citation type="journal article" date="2011" name="J. Bacteriol.">
        <title>Complete genome sequence of Cronobacter turicensis LMG 23827, a food-borne pathogen causing deaths in neonates.</title>
        <authorList>
            <person name="Stephan R."/>
            <person name="Lehner A."/>
            <person name="Tischler P."/>
            <person name="Rattei T."/>
        </authorList>
    </citation>
    <scope>NUCLEOTIDE SEQUENCE [LARGE SCALE GENOMIC DNA]</scope>
    <source>
        <strain evidence="9">DSM 18703 / CCUG 55852 / LMG 23827 / z3032</strain>
    </source>
</reference>
<reference evidence="8 9" key="1">
    <citation type="journal article" date="2010" name="J. Bacteriol.">
        <title>Complete Genome Sequence of Cronobacter turicensis LMG 23827, a foodborne pathogen causing deaths in neonates.</title>
        <authorList>
            <person name="Stephan R."/>
            <person name="Lehner A."/>
            <person name="Tischler P."/>
            <person name="Rattei T."/>
        </authorList>
    </citation>
    <scope>NUCLEOTIDE SEQUENCE [LARGE SCALE GENOMIC DNA]</scope>
    <source>
        <strain evidence="9">DSM 18703 / CCUG 55852 / LMG 23827 / z3032</strain>
    </source>
</reference>
<evidence type="ECO:0000256" key="2">
    <source>
        <dbReference type="ARBA" id="ARBA00022475"/>
    </source>
</evidence>
<evidence type="ECO:0000256" key="4">
    <source>
        <dbReference type="ARBA" id="ARBA00022989"/>
    </source>
</evidence>
<dbReference type="PATRIC" id="fig|693216.3.peg.2194"/>
<dbReference type="PANTHER" id="PTHR33885">
    <property type="entry name" value="PHAGE SHOCK PROTEIN C"/>
    <property type="match status" value="1"/>
</dbReference>
<dbReference type="InterPro" id="IPR007168">
    <property type="entry name" value="Phageshock_PspC_N"/>
</dbReference>
<evidence type="ECO:0000256" key="3">
    <source>
        <dbReference type="ARBA" id="ARBA00022692"/>
    </source>
</evidence>
<dbReference type="AlphaFoldDB" id="C9Y590"/>